<name>A0ABU8X7T0_9BURK</name>
<evidence type="ECO:0000259" key="2">
    <source>
        <dbReference type="Pfam" id="PF19830"/>
    </source>
</evidence>
<proteinExistence type="predicted"/>
<feature type="domain" description="DUF6311" evidence="3">
    <location>
        <begin position="446"/>
        <end position="536"/>
    </location>
</feature>
<protein>
    <submittedName>
        <fullName evidence="4">DUF6311 domain-containing protein</fullName>
    </submittedName>
</protein>
<sequence length="698" mass="77418">MNLLLRKCFNSNLAPIAFGLCAFLLVVGPRVLNVQNVAWLSSGDPAAHYLGWAFFRKSPWTFPIGLNPSYGLELSSSIVYSDSNPLLAFLFKPFDLILPATFQYFGFWLLACFLLQAWFGWKIAGLFCESTNARLAATGLFVFSPPMMWRLNGHLNLVAHFQILAALYLTLARSLPSRPAKWIALLAVAALTHSYLLAMVGALWFFNLLQRVFDRVTPLRSAGLEFVIAVAVTLLVAWQAGYFVVSNDLAAGGFGYYRMNLLALLDPSGWSYVLKDIPESPGEYEGFNYLGLGVILLGVFAIPVLLKTPTLLSAKILRFRFLFIVFVLLSLFAISHNIGIASKEFDIPMPDWFLRIAGIFRSSGRMYWPVFYGILMAMVYFVVRGYPTVGTRLLIIAIILQIVDAHSAYSKIRANLMIPASRLVDSSLTNSDLNLAATHRLKARWIQPSNVSENWKTIASFAVTNGLSTDAVYLARVSSVALAEARSNAQRILTYGLFERDSIYFFDETSFRSILIRGPRPTDLLTNVGGLHVLVPGWKECRLCPNLGEEAALPRWTPGKRMLTNDGGEGSNYLGSGWSNPEKWGNWSDGSTAELIIPLGDRIPESLTIEWFAFVSKAHPKQSVEVVIGGMSIRKFEVTSPDRNIVEIEIPRSAIDSNGYDRRLPVQFKLSNSVSPLALGISDDSRNLGIGILALTVH</sequence>
<dbReference type="Pfam" id="PF19830">
    <property type="entry name" value="DUF6311"/>
    <property type="match status" value="1"/>
</dbReference>
<feature type="transmembrane region" description="Helical" evidence="1">
    <location>
        <begin position="390"/>
        <end position="409"/>
    </location>
</feature>
<reference evidence="4 5" key="1">
    <citation type="submission" date="2024-03" db="EMBL/GenBank/DDBJ databases">
        <title>Novel species of the genus Variovorax.</title>
        <authorList>
            <person name="Liu Q."/>
            <person name="Xin Y.-H."/>
        </authorList>
    </citation>
    <scope>NUCLEOTIDE SEQUENCE [LARGE SCALE GENOMIC DNA]</scope>
    <source>
        <strain evidence="4 5">KACC 18901</strain>
    </source>
</reference>
<accession>A0ABU8X7T0</accession>
<dbReference type="InterPro" id="IPR058671">
    <property type="entry name" value="DUF6311_C"/>
</dbReference>
<keyword evidence="5" id="KW-1185">Reference proteome</keyword>
<comment type="caution">
    <text evidence="4">The sequence shown here is derived from an EMBL/GenBank/DDBJ whole genome shotgun (WGS) entry which is preliminary data.</text>
</comment>
<organism evidence="4 5">
    <name type="scientific">Variovorax robiniae</name>
    <dbReference type="NCBI Taxonomy" id="1836199"/>
    <lineage>
        <taxon>Bacteria</taxon>
        <taxon>Pseudomonadati</taxon>
        <taxon>Pseudomonadota</taxon>
        <taxon>Betaproteobacteria</taxon>
        <taxon>Burkholderiales</taxon>
        <taxon>Comamonadaceae</taxon>
        <taxon>Variovorax</taxon>
    </lineage>
</organism>
<evidence type="ECO:0000259" key="3">
    <source>
        <dbReference type="Pfam" id="PF25853"/>
    </source>
</evidence>
<feature type="transmembrane region" description="Helical" evidence="1">
    <location>
        <begin position="182"/>
        <end position="206"/>
    </location>
</feature>
<feature type="domain" description="DUF6311" evidence="2">
    <location>
        <begin position="17"/>
        <end position="405"/>
    </location>
</feature>
<feature type="transmembrane region" description="Helical" evidence="1">
    <location>
        <begin position="12"/>
        <end position="32"/>
    </location>
</feature>
<dbReference type="InterPro" id="IPR046278">
    <property type="entry name" value="DUF6311"/>
</dbReference>
<dbReference type="RefSeq" id="WP_340334844.1">
    <property type="nucleotide sequence ID" value="NZ_JBBKZS010000003.1"/>
</dbReference>
<feature type="transmembrane region" description="Helical" evidence="1">
    <location>
        <begin position="157"/>
        <end position="175"/>
    </location>
</feature>
<dbReference type="Pfam" id="PF25853">
    <property type="entry name" value="DUF6311_C"/>
    <property type="match status" value="1"/>
</dbReference>
<feature type="transmembrane region" description="Helical" evidence="1">
    <location>
        <begin position="286"/>
        <end position="306"/>
    </location>
</feature>
<evidence type="ECO:0000313" key="4">
    <source>
        <dbReference type="EMBL" id="MEJ8854752.1"/>
    </source>
</evidence>
<feature type="transmembrane region" description="Helical" evidence="1">
    <location>
        <begin position="226"/>
        <end position="245"/>
    </location>
</feature>
<keyword evidence="1" id="KW-1133">Transmembrane helix</keyword>
<dbReference type="Proteomes" id="UP001367030">
    <property type="component" value="Unassembled WGS sequence"/>
</dbReference>
<feature type="transmembrane region" description="Helical" evidence="1">
    <location>
        <begin position="318"/>
        <end position="340"/>
    </location>
</feature>
<evidence type="ECO:0000256" key="1">
    <source>
        <dbReference type="SAM" id="Phobius"/>
    </source>
</evidence>
<feature type="transmembrane region" description="Helical" evidence="1">
    <location>
        <begin position="102"/>
        <end position="121"/>
    </location>
</feature>
<keyword evidence="1" id="KW-0812">Transmembrane</keyword>
<evidence type="ECO:0000313" key="5">
    <source>
        <dbReference type="Proteomes" id="UP001367030"/>
    </source>
</evidence>
<dbReference type="EMBL" id="JBBKZS010000003">
    <property type="protein sequence ID" value="MEJ8854752.1"/>
    <property type="molecule type" value="Genomic_DNA"/>
</dbReference>
<gene>
    <name evidence="4" type="ORF">WKW79_09245</name>
</gene>
<feature type="transmembrane region" description="Helical" evidence="1">
    <location>
        <begin position="366"/>
        <end position="383"/>
    </location>
</feature>
<keyword evidence="1" id="KW-0472">Membrane</keyword>